<feature type="region of interest" description="Disordered" evidence="1">
    <location>
        <begin position="107"/>
        <end position="183"/>
    </location>
</feature>
<reference evidence="5" key="3">
    <citation type="journal article" date="2020" name="Curr. Biol.">
        <title>Chromatin organization in early land plants reveals an ancestral association between H3K27me3, transposons, and constitutive heterochromatin.</title>
        <authorList>
            <person name="Montgomery S.A."/>
            <person name="Tanizawa Y."/>
            <person name="Galik B."/>
            <person name="Wang N."/>
            <person name="Ito T."/>
            <person name="Mochizuki T."/>
            <person name="Akimcheva S."/>
            <person name="Bowman J.L."/>
            <person name="Cognat V."/>
            <person name="Marechal-Drouard L."/>
            <person name="Ekker H."/>
            <person name="Hong S.F."/>
            <person name="Kohchi T."/>
            <person name="Lin S.S."/>
            <person name="Liu L.D."/>
            <person name="Nakamura Y."/>
            <person name="Valeeva L.R."/>
            <person name="Shakirov E.V."/>
            <person name="Shippen D.E."/>
            <person name="Wei W.L."/>
            <person name="Yagura M."/>
            <person name="Yamaoka S."/>
            <person name="Yamato K.T."/>
            <person name="Liu C."/>
            <person name="Berger F."/>
        </authorList>
    </citation>
    <scope>NUCLEOTIDE SEQUENCE [LARGE SCALE GENOMIC DNA]</scope>
    <source>
        <strain evidence="5">Tak-1</strain>
    </source>
</reference>
<reference evidence="3 4" key="1">
    <citation type="submission" date="2016-03" db="EMBL/GenBank/DDBJ databases">
        <title>Mechanisms controlling the formation of the plant cell surface in tip-growing cells are functionally conserved among land plants.</title>
        <authorList>
            <person name="Honkanen S."/>
            <person name="Jones V.A."/>
            <person name="Morieri G."/>
            <person name="Champion C."/>
            <person name="Hetherington A.J."/>
            <person name="Kelly S."/>
            <person name="Saint-Marcoux D."/>
            <person name="Proust H."/>
            <person name="Prescott H."/>
            <person name="Dolan L."/>
        </authorList>
    </citation>
    <scope>NUCLEOTIDE SEQUENCE [LARGE SCALE GENOMIC DNA]</scope>
    <source>
        <strain evidence="4">cv. Tak-1 and cv. Tak-2</strain>
        <tissue evidence="3">Whole gametophyte</tissue>
    </source>
</reference>
<feature type="region of interest" description="Disordered" evidence="1">
    <location>
        <begin position="316"/>
        <end position="359"/>
    </location>
</feature>
<protein>
    <submittedName>
        <fullName evidence="3">Uncharacterized protein</fullName>
    </submittedName>
</protein>
<feature type="compositionally biased region" description="Polar residues" evidence="1">
    <location>
        <begin position="142"/>
        <end position="159"/>
    </location>
</feature>
<sequence>MSSDHYEQPQLRQPERSTQYGKRVLQEQNFMSGVSKGGTTEYSRDQHCSIFKLRTNVANIVSETITKDFVGMTRNSSSNADVDTTLTLSSWFGRDDTDTTLRLCSWSEGSNSDGSGGNNGNGQQILPPNNRTKLGQPVGPSSLHNTIRNRSAQNSSIGANTAFGRDNEVHSGPYTRRDLITRPRGPYLGRANFRYRPSSVQVPKAQDNVAHQGGREEQAAHNLEAGREHWESRKLNLEQQIEHFVRHEFEIREIRALTPIEQAWFERVRREVKLQLGEGYSLRIATIQQYFFRPTPVQLNVPMGPVVGRPAHAGVEHAEHLESEAESEVTTEALTESPCSPSKEEDEETESAFRPDQTS</sequence>
<dbReference type="AlphaFoldDB" id="A0A176W669"/>
<evidence type="ECO:0000313" key="3">
    <source>
        <dbReference type="EMBL" id="OAE28071.1"/>
    </source>
</evidence>
<feature type="compositionally biased region" description="Basic and acidic residues" evidence="1">
    <location>
        <begin position="165"/>
        <end position="181"/>
    </location>
</feature>
<name>A0A176W669_MARPO</name>
<dbReference type="Proteomes" id="UP000077202">
    <property type="component" value="Unassembled WGS sequence"/>
</dbReference>
<dbReference type="EMBL" id="AP019872">
    <property type="protein sequence ID" value="BBN16477.1"/>
    <property type="molecule type" value="Genomic_DNA"/>
</dbReference>
<accession>A0A176W669</accession>
<dbReference type="EMBL" id="LVLJ01001770">
    <property type="protein sequence ID" value="OAE28071.1"/>
    <property type="molecule type" value="Genomic_DNA"/>
</dbReference>
<reference evidence="2" key="2">
    <citation type="journal article" date="2019" name="Curr. Biol.">
        <title>Chromatin organization in early land plants reveals an ancestral association between H3K27me3, transposons, and constitutive heterochromatin.</title>
        <authorList>
            <person name="Montgomery S.A."/>
            <person name="Tanizawa Y."/>
            <person name="Galik B."/>
            <person name="Wang N."/>
            <person name="Ito T."/>
            <person name="Mochizuki T."/>
            <person name="Akimcheva S."/>
            <person name="Bowman J."/>
            <person name="Cognat V."/>
            <person name="Drouard L."/>
            <person name="Ekker H."/>
            <person name="Houng S."/>
            <person name="Kohchi T."/>
            <person name="Lin S."/>
            <person name="Liu L.D."/>
            <person name="Nakamura Y."/>
            <person name="Valeeva L.R."/>
            <person name="Shakirov E.V."/>
            <person name="Shippen D.E."/>
            <person name="Wei W."/>
            <person name="Yagura M."/>
            <person name="Yamaoka S."/>
            <person name="Yamato K.T."/>
            <person name="Liu C."/>
            <person name="Berger F."/>
        </authorList>
    </citation>
    <scope>NUCLEOTIDE SEQUENCE [LARGE SCALE GENOMIC DNA]</scope>
    <source>
        <strain evidence="2">Tak-1</strain>
    </source>
</reference>
<feature type="compositionally biased region" description="Polar residues" evidence="1">
    <location>
        <begin position="123"/>
        <end position="133"/>
    </location>
</feature>
<organism evidence="3 4">
    <name type="scientific">Marchantia polymorpha subsp. ruderalis</name>
    <dbReference type="NCBI Taxonomy" id="1480154"/>
    <lineage>
        <taxon>Eukaryota</taxon>
        <taxon>Viridiplantae</taxon>
        <taxon>Streptophyta</taxon>
        <taxon>Embryophyta</taxon>
        <taxon>Marchantiophyta</taxon>
        <taxon>Marchantiopsida</taxon>
        <taxon>Marchantiidae</taxon>
        <taxon>Marchantiales</taxon>
        <taxon>Marchantiaceae</taxon>
        <taxon>Marchantia</taxon>
    </lineage>
</organism>
<keyword evidence="4" id="KW-1185">Reference proteome</keyword>
<evidence type="ECO:0000313" key="4">
    <source>
        <dbReference type="Proteomes" id="UP000077202"/>
    </source>
</evidence>
<evidence type="ECO:0000313" key="5">
    <source>
        <dbReference type="Proteomes" id="UP001162541"/>
    </source>
</evidence>
<evidence type="ECO:0000256" key="1">
    <source>
        <dbReference type="SAM" id="MobiDB-lite"/>
    </source>
</evidence>
<feature type="region of interest" description="Disordered" evidence="1">
    <location>
        <begin position="1"/>
        <end position="20"/>
    </location>
</feature>
<proteinExistence type="predicted"/>
<evidence type="ECO:0000313" key="2">
    <source>
        <dbReference type="EMBL" id="BBN16477.1"/>
    </source>
</evidence>
<gene>
    <name evidence="3" type="ORF">AXG93_4577s1020</name>
    <name evidence="2" type="ORF">Mp_7g06640</name>
</gene>
<dbReference type="Proteomes" id="UP001162541">
    <property type="component" value="Chromosome 7"/>
</dbReference>